<sequence length="323" mass="36609">MKKIILTITLIAISLATVIAQHIGTEYRLKKVIPVAGRQGIAIDENYYYVSNTRALYKYDKEGNLLLSNDQPFQDPEKANHFGDIDIFNGEIYCGLEKFEYGRGYNIAISVYDAETLKWKRDIPWVAESGQVEVSGLAVDREKNMVWMSDWVDSRYVYCYSLETGKYYTKMQCRPTPYWCQGIFIADGKMLFTADDGESTFHIADNIYIADISEVPYTGLVKGTEVVKDTPFSVKLDNNGNVVKRDGLIAGGAKAGKLELFREMNDFRRTGEIEGLSIDPTNDDLVVLNNRGTQIILGMSQGPFTEEGYTKEISELYIYERVK</sequence>
<name>A0A644YZL3_9ZZZZ</name>
<dbReference type="EMBL" id="VSSQ01006607">
    <property type="protein sequence ID" value="MPM33271.1"/>
    <property type="molecule type" value="Genomic_DNA"/>
</dbReference>
<dbReference type="AlphaFoldDB" id="A0A644YZL3"/>
<comment type="caution">
    <text evidence="1">The sequence shown here is derived from an EMBL/GenBank/DDBJ whole genome shotgun (WGS) entry which is preliminary data.</text>
</comment>
<dbReference type="InterPro" id="IPR011042">
    <property type="entry name" value="6-blade_b-propeller_TolB-like"/>
</dbReference>
<reference evidence="1" key="1">
    <citation type="submission" date="2019-08" db="EMBL/GenBank/DDBJ databases">
        <authorList>
            <person name="Kucharzyk K."/>
            <person name="Murdoch R.W."/>
            <person name="Higgins S."/>
            <person name="Loffler F."/>
        </authorList>
    </citation>
    <scope>NUCLEOTIDE SEQUENCE</scope>
</reference>
<gene>
    <name evidence="1" type="ORF">SDC9_79841</name>
</gene>
<protein>
    <recommendedName>
        <fullName evidence="2">SMP-30/Gluconolactonase/LRE-like region domain-containing protein</fullName>
    </recommendedName>
</protein>
<dbReference type="SUPFAM" id="SSF63825">
    <property type="entry name" value="YWTD domain"/>
    <property type="match status" value="1"/>
</dbReference>
<evidence type="ECO:0008006" key="2">
    <source>
        <dbReference type="Google" id="ProtNLM"/>
    </source>
</evidence>
<organism evidence="1">
    <name type="scientific">bioreactor metagenome</name>
    <dbReference type="NCBI Taxonomy" id="1076179"/>
    <lineage>
        <taxon>unclassified sequences</taxon>
        <taxon>metagenomes</taxon>
        <taxon>ecological metagenomes</taxon>
    </lineage>
</organism>
<dbReference type="Gene3D" id="2.120.10.30">
    <property type="entry name" value="TolB, C-terminal domain"/>
    <property type="match status" value="1"/>
</dbReference>
<evidence type="ECO:0000313" key="1">
    <source>
        <dbReference type="EMBL" id="MPM33271.1"/>
    </source>
</evidence>
<proteinExistence type="predicted"/>
<accession>A0A644YZL3</accession>